<comment type="caution">
    <text evidence="2">The sequence shown here is derived from an EMBL/GenBank/DDBJ whole genome shotgun (WGS) entry which is preliminary data.</text>
</comment>
<organism evidence="2 3">
    <name type="scientific">Camelus dromedarius</name>
    <name type="common">Dromedary</name>
    <name type="synonym">Arabian camel</name>
    <dbReference type="NCBI Taxonomy" id="9838"/>
    <lineage>
        <taxon>Eukaryota</taxon>
        <taxon>Metazoa</taxon>
        <taxon>Chordata</taxon>
        <taxon>Craniata</taxon>
        <taxon>Vertebrata</taxon>
        <taxon>Euteleostomi</taxon>
        <taxon>Mammalia</taxon>
        <taxon>Eutheria</taxon>
        <taxon>Laurasiatheria</taxon>
        <taxon>Artiodactyla</taxon>
        <taxon>Tylopoda</taxon>
        <taxon>Camelidae</taxon>
        <taxon>Camelus</taxon>
    </lineage>
</organism>
<feature type="compositionally biased region" description="Basic and acidic residues" evidence="1">
    <location>
        <begin position="78"/>
        <end position="92"/>
    </location>
</feature>
<feature type="region of interest" description="Disordered" evidence="1">
    <location>
        <begin position="78"/>
        <end position="99"/>
    </location>
</feature>
<accession>A0A5N4BYM5</accession>
<reference evidence="2 3" key="1">
    <citation type="journal article" date="2019" name="Mol. Ecol. Resour.">
        <title>Improving Illumina assemblies with Hi-C and long reads: an example with the North African dromedary.</title>
        <authorList>
            <person name="Elbers J.P."/>
            <person name="Rogers M.F."/>
            <person name="Perelman P.L."/>
            <person name="Proskuryakova A.A."/>
            <person name="Serdyukova N.A."/>
            <person name="Johnson W.E."/>
            <person name="Horin P."/>
            <person name="Corander J."/>
            <person name="Murphy D."/>
            <person name="Burger P.A."/>
        </authorList>
    </citation>
    <scope>NUCLEOTIDE SEQUENCE [LARGE SCALE GENOMIC DNA]</scope>
    <source>
        <strain evidence="2">Drom800</strain>
        <tissue evidence="2">Blood</tissue>
    </source>
</reference>
<dbReference type="AlphaFoldDB" id="A0A5N4BYM5"/>
<proteinExistence type="predicted"/>
<keyword evidence="3" id="KW-1185">Reference proteome</keyword>
<evidence type="ECO:0000256" key="1">
    <source>
        <dbReference type="SAM" id="MobiDB-lite"/>
    </source>
</evidence>
<dbReference type="Proteomes" id="UP000299084">
    <property type="component" value="Unassembled WGS sequence"/>
</dbReference>
<dbReference type="EMBL" id="JWIN03000075">
    <property type="protein sequence ID" value="KAB1251725.1"/>
    <property type="molecule type" value="Genomic_DNA"/>
</dbReference>
<evidence type="ECO:0000313" key="3">
    <source>
        <dbReference type="Proteomes" id="UP000299084"/>
    </source>
</evidence>
<name>A0A5N4BYM5_CAMDR</name>
<sequence length="134" mass="14814">MRSPGKWVQLEKQSKARPWATLPLRKGRRETGCVRGPGSQVTKALKDNEVISCARSTTWSEVDISQGSLVECWVKPDLEQPQERTGGEELEKSMTGGPLIAVMGERAKETGGRMCWRLEMRGGSVKLLSRSVGE</sequence>
<evidence type="ECO:0000313" key="2">
    <source>
        <dbReference type="EMBL" id="KAB1251725.1"/>
    </source>
</evidence>
<protein>
    <submittedName>
        <fullName evidence="2">Uncharacterized protein</fullName>
    </submittedName>
</protein>
<gene>
    <name evidence="2" type="ORF">Cadr_000030276</name>
</gene>